<dbReference type="NCBIfam" id="TIGR02757">
    <property type="entry name" value="TIGR02757 family protein"/>
    <property type="match status" value="1"/>
</dbReference>
<dbReference type="InterPro" id="IPR014127">
    <property type="entry name" value="CHP02757"/>
</dbReference>
<reference evidence="1 2" key="1">
    <citation type="submission" date="2021-04" db="EMBL/GenBank/DDBJ databases">
        <title>Genome analysis of Polyangium sp.</title>
        <authorList>
            <person name="Li Y."/>
            <person name="Wang J."/>
        </authorList>
    </citation>
    <scope>NUCLEOTIDE SEQUENCE [LARGE SCALE GENOMIC DNA]</scope>
    <source>
        <strain evidence="1 2">SDU14</strain>
    </source>
</reference>
<dbReference type="InterPro" id="IPR023170">
    <property type="entry name" value="HhH_base_excis_C"/>
</dbReference>
<proteinExistence type="predicted"/>
<dbReference type="AlphaFoldDB" id="A0A9X4AR09"/>
<dbReference type="GO" id="GO:0003824">
    <property type="term" value="F:catalytic activity"/>
    <property type="evidence" value="ECO:0007669"/>
    <property type="project" value="InterPro"/>
</dbReference>
<dbReference type="Pfam" id="PF09674">
    <property type="entry name" value="DUF2400"/>
    <property type="match status" value="1"/>
</dbReference>
<dbReference type="EMBL" id="JAGTJJ010000003">
    <property type="protein sequence ID" value="MDC3980946.1"/>
    <property type="molecule type" value="Genomic_DNA"/>
</dbReference>
<protein>
    <submittedName>
        <fullName evidence="1">TIGR02757 family protein</fullName>
    </submittedName>
</protein>
<sequence>MSRGGSSVRGVDEALRRALDDVRARCDVEARKAADPVHFVHRYARRDDQEIVAMIASALAFGNVKALCAKIEDALARLGPRVAAIADDPVAVRARLAGFRHRVYRDEDLAGLVIGARAVQRAHGSLGKALTDKLAATGNLREALGAWVREIRERGELGAGAGGRRGAEHILPDPSKGSAVKRILLLVRWMARPADGVDLGLWDVPTSRLIIPVDTHIHKLSRNLGLTERKSADFRAAEEITAALARLDPDDPVKYDFSLCHLGMLQTCPSKRDPDACEGCGVKPVCRHWRRDETLGRRGTRRRS</sequence>
<dbReference type="GO" id="GO:0006281">
    <property type="term" value="P:DNA repair"/>
    <property type="evidence" value="ECO:0007669"/>
    <property type="project" value="InterPro"/>
</dbReference>
<dbReference type="Gene3D" id="1.10.1670.10">
    <property type="entry name" value="Helix-hairpin-Helix base-excision DNA repair enzymes (C-terminal)"/>
    <property type="match status" value="1"/>
</dbReference>
<accession>A0A9X4AR09</accession>
<comment type="caution">
    <text evidence="1">The sequence shown here is derived from an EMBL/GenBank/DDBJ whole genome shotgun (WGS) entry which is preliminary data.</text>
</comment>
<organism evidence="1 2">
    <name type="scientific">Polyangium jinanense</name>
    <dbReference type="NCBI Taxonomy" id="2829994"/>
    <lineage>
        <taxon>Bacteria</taxon>
        <taxon>Pseudomonadati</taxon>
        <taxon>Myxococcota</taxon>
        <taxon>Polyangia</taxon>
        <taxon>Polyangiales</taxon>
        <taxon>Polyangiaceae</taxon>
        <taxon>Polyangium</taxon>
    </lineage>
</organism>
<gene>
    <name evidence="1" type="ORF">KEG57_10590</name>
</gene>
<dbReference type="RefSeq" id="WP_272419591.1">
    <property type="nucleotide sequence ID" value="NZ_JAGTJJ010000003.1"/>
</dbReference>
<dbReference type="SUPFAM" id="SSF48150">
    <property type="entry name" value="DNA-glycosylase"/>
    <property type="match status" value="1"/>
</dbReference>
<dbReference type="InterPro" id="IPR011257">
    <property type="entry name" value="DNA_glycosylase"/>
</dbReference>
<keyword evidence="2" id="KW-1185">Reference proteome</keyword>
<evidence type="ECO:0000313" key="1">
    <source>
        <dbReference type="EMBL" id="MDC3980946.1"/>
    </source>
</evidence>
<name>A0A9X4AR09_9BACT</name>
<dbReference type="Proteomes" id="UP001151081">
    <property type="component" value="Unassembled WGS sequence"/>
</dbReference>
<evidence type="ECO:0000313" key="2">
    <source>
        <dbReference type="Proteomes" id="UP001151081"/>
    </source>
</evidence>